<accession>A0ABP0X3L6</accession>
<dbReference type="EMBL" id="OZ020100">
    <property type="protein sequence ID" value="CAK9273698.1"/>
    <property type="molecule type" value="Genomic_DNA"/>
</dbReference>
<reference evidence="1" key="1">
    <citation type="submission" date="2024-02" db="EMBL/GenBank/DDBJ databases">
        <authorList>
            <consortium name="ELIXIR-Norway"/>
            <consortium name="Elixir Norway"/>
        </authorList>
    </citation>
    <scope>NUCLEOTIDE SEQUENCE</scope>
</reference>
<organism evidence="1 2">
    <name type="scientific">Sphagnum jensenii</name>
    <dbReference type="NCBI Taxonomy" id="128206"/>
    <lineage>
        <taxon>Eukaryota</taxon>
        <taxon>Viridiplantae</taxon>
        <taxon>Streptophyta</taxon>
        <taxon>Embryophyta</taxon>
        <taxon>Bryophyta</taxon>
        <taxon>Sphagnophytina</taxon>
        <taxon>Sphagnopsida</taxon>
        <taxon>Sphagnales</taxon>
        <taxon>Sphagnaceae</taxon>
        <taxon>Sphagnum</taxon>
    </lineage>
</organism>
<name>A0ABP0X3L6_9BRYO</name>
<evidence type="ECO:0000313" key="1">
    <source>
        <dbReference type="EMBL" id="CAK9273698.1"/>
    </source>
</evidence>
<sequence>MKKSLADTEMTIKLRLTWEKVLSVFHFLGIVLNRHRADGLGVWAISGDDMLEALKHIEEGAIPPETSGEVQTFIKEVLESSMKE</sequence>
<protein>
    <submittedName>
        <fullName evidence="1">Uncharacterized protein</fullName>
    </submittedName>
</protein>
<keyword evidence="2" id="KW-1185">Reference proteome</keyword>
<gene>
    <name evidence="1" type="ORF">CSSPJE1EN1_LOCUS19176</name>
</gene>
<proteinExistence type="predicted"/>
<dbReference type="Proteomes" id="UP001497444">
    <property type="component" value="Chromosome 5"/>
</dbReference>
<evidence type="ECO:0000313" key="2">
    <source>
        <dbReference type="Proteomes" id="UP001497444"/>
    </source>
</evidence>